<feature type="transmembrane region" description="Helical" evidence="8">
    <location>
        <begin position="236"/>
        <end position="261"/>
    </location>
</feature>
<feature type="transmembrane region" description="Helical" evidence="8">
    <location>
        <begin position="298"/>
        <end position="318"/>
    </location>
</feature>
<proteinExistence type="inferred from homology"/>
<keyword evidence="5 8" id="KW-0812">Transmembrane</keyword>
<feature type="transmembrane region" description="Helical" evidence="8">
    <location>
        <begin position="140"/>
        <end position="165"/>
    </location>
</feature>
<dbReference type="Gene3D" id="1.20.1530.20">
    <property type="match status" value="2"/>
</dbReference>
<keyword evidence="6 8" id="KW-1133">Transmembrane helix</keyword>
<gene>
    <name evidence="9" type="ORF">GCM10023213_12800</name>
</gene>
<protein>
    <submittedName>
        <fullName evidence="9">AEC family transporter</fullName>
    </submittedName>
</protein>
<dbReference type="InterPro" id="IPR004776">
    <property type="entry name" value="Mem_transp_PIN-like"/>
</dbReference>
<evidence type="ECO:0000256" key="2">
    <source>
        <dbReference type="ARBA" id="ARBA00010145"/>
    </source>
</evidence>
<feature type="transmembrane region" description="Helical" evidence="8">
    <location>
        <begin position="113"/>
        <end position="134"/>
    </location>
</feature>
<evidence type="ECO:0000313" key="10">
    <source>
        <dbReference type="Proteomes" id="UP001499852"/>
    </source>
</evidence>
<organism evidence="9 10">
    <name type="scientific">Prosthecobacter algae</name>
    <dbReference type="NCBI Taxonomy" id="1144682"/>
    <lineage>
        <taxon>Bacteria</taxon>
        <taxon>Pseudomonadati</taxon>
        <taxon>Verrucomicrobiota</taxon>
        <taxon>Verrucomicrobiia</taxon>
        <taxon>Verrucomicrobiales</taxon>
        <taxon>Verrucomicrobiaceae</taxon>
        <taxon>Prosthecobacter</taxon>
    </lineage>
</organism>
<feature type="transmembrane region" description="Helical" evidence="8">
    <location>
        <begin position="267"/>
        <end position="286"/>
    </location>
</feature>
<dbReference type="InterPro" id="IPR038770">
    <property type="entry name" value="Na+/solute_symporter_sf"/>
</dbReference>
<keyword evidence="3" id="KW-0813">Transport</keyword>
<feature type="transmembrane region" description="Helical" evidence="8">
    <location>
        <begin position="46"/>
        <end position="66"/>
    </location>
</feature>
<keyword evidence="4" id="KW-1003">Cell membrane</keyword>
<sequence length="323" mass="34233">MPQGTFAPPPMLDFASILTVVLPVYLTMATGAAARKLRILPQEADAGLMRLAITILTPCLILERVVGNEAVMKPGPVIVAASLGFGLVVLGLAISYFVAPLIGLKLHEGRRTFAVSCGLQNYGFVAIPIVTALFPEKGTLGVMFTFTLGVELACWTACVGLLTGLDKAPWKLALNPPVITILLALLLNFSGLHGYIPEVVHLTLGMMGACAVPLAVMIIGASIADIWGQERMRWSIAVMAPVLRLAIIPLAFLAAAMYLPLELQLKRILIVQGAMPSAVFSIMIARHYGGHAPTAVQCVLATTIVSLATAPILIAWALKLLNL</sequence>
<name>A0ABP9NZF6_9BACT</name>
<evidence type="ECO:0000256" key="6">
    <source>
        <dbReference type="ARBA" id="ARBA00022989"/>
    </source>
</evidence>
<dbReference type="PANTHER" id="PTHR36838">
    <property type="entry name" value="AUXIN EFFLUX CARRIER FAMILY PROTEIN"/>
    <property type="match status" value="1"/>
</dbReference>
<evidence type="ECO:0000313" key="9">
    <source>
        <dbReference type="EMBL" id="GAA5136921.1"/>
    </source>
</evidence>
<dbReference type="PANTHER" id="PTHR36838:SF1">
    <property type="entry name" value="SLR1864 PROTEIN"/>
    <property type="match status" value="1"/>
</dbReference>
<keyword evidence="7 8" id="KW-0472">Membrane</keyword>
<evidence type="ECO:0000256" key="5">
    <source>
        <dbReference type="ARBA" id="ARBA00022692"/>
    </source>
</evidence>
<evidence type="ECO:0000256" key="7">
    <source>
        <dbReference type="ARBA" id="ARBA00023136"/>
    </source>
</evidence>
<keyword evidence="10" id="KW-1185">Reference proteome</keyword>
<dbReference type="Proteomes" id="UP001499852">
    <property type="component" value="Unassembled WGS sequence"/>
</dbReference>
<comment type="similarity">
    <text evidence="2">Belongs to the auxin efflux carrier (TC 2.A.69) family.</text>
</comment>
<feature type="transmembrane region" description="Helical" evidence="8">
    <location>
        <begin position="78"/>
        <end position="101"/>
    </location>
</feature>
<evidence type="ECO:0000256" key="3">
    <source>
        <dbReference type="ARBA" id="ARBA00022448"/>
    </source>
</evidence>
<comment type="caution">
    <text evidence="9">The sequence shown here is derived from an EMBL/GenBank/DDBJ whole genome shotgun (WGS) entry which is preliminary data.</text>
</comment>
<evidence type="ECO:0000256" key="8">
    <source>
        <dbReference type="SAM" id="Phobius"/>
    </source>
</evidence>
<accession>A0ABP9NZF6</accession>
<evidence type="ECO:0000256" key="1">
    <source>
        <dbReference type="ARBA" id="ARBA00004651"/>
    </source>
</evidence>
<reference evidence="10" key="1">
    <citation type="journal article" date="2019" name="Int. J. Syst. Evol. Microbiol.">
        <title>The Global Catalogue of Microorganisms (GCM) 10K type strain sequencing project: providing services to taxonomists for standard genome sequencing and annotation.</title>
        <authorList>
            <consortium name="The Broad Institute Genomics Platform"/>
            <consortium name="The Broad Institute Genome Sequencing Center for Infectious Disease"/>
            <person name="Wu L."/>
            <person name="Ma J."/>
        </authorList>
    </citation>
    <scope>NUCLEOTIDE SEQUENCE [LARGE SCALE GENOMIC DNA]</scope>
    <source>
        <strain evidence="10">JCM 18053</strain>
    </source>
</reference>
<dbReference type="Pfam" id="PF03547">
    <property type="entry name" value="Mem_trans"/>
    <property type="match status" value="2"/>
</dbReference>
<evidence type="ECO:0000256" key="4">
    <source>
        <dbReference type="ARBA" id="ARBA00022475"/>
    </source>
</evidence>
<dbReference type="EMBL" id="BAABIA010000002">
    <property type="protein sequence ID" value="GAA5136921.1"/>
    <property type="molecule type" value="Genomic_DNA"/>
</dbReference>
<feature type="transmembrane region" description="Helical" evidence="8">
    <location>
        <begin position="202"/>
        <end position="224"/>
    </location>
</feature>
<feature type="transmembrane region" description="Helical" evidence="8">
    <location>
        <begin position="177"/>
        <end position="196"/>
    </location>
</feature>
<feature type="transmembrane region" description="Helical" evidence="8">
    <location>
        <begin position="14"/>
        <end position="34"/>
    </location>
</feature>
<comment type="subcellular location">
    <subcellularLocation>
        <location evidence="1">Cell membrane</location>
        <topology evidence="1">Multi-pass membrane protein</topology>
    </subcellularLocation>
</comment>